<evidence type="ECO:0000256" key="1">
    <source>
        <dbReference type="SAM" id="MobiDB-lite"/>
    </source>
</evidence>
<protein>
    <submittedName>
        <fullName evidence="2">Uncharacterized protein</fullName>
    </submittedName>
</protein>
<reference evidence="2" key="1">
    <citation type="submission" date="2014-12" db="EMBL/GenBank/DDBJ databases">
        <title>Insight into the proteome of Arion vulgaris.</title>
        <authorList>
            <person name="Aradska J."/>
            <person name="Bulat T."/>
            <person name="Smidak R."/>
            <person name="Sarate P."/>
            <person name="Gangsoo J."/>
            <person name="Sialana F."/>
            <person name="Bilban M."/>
            <person name="Lubec G."/>
        </authorList>
    </citation>
    <scope>NUCLEOTIDE SEQUENCE</scope>
    <source>
        <tissue evidence="2">Skin</tissue>
    </source>
</reference>
<dbReference type="AlphaFoldDB" id="A0A0B6YXK2"/>
<feature type="non-terminal residue" evidence="2">
    <location>
        <position position="187"/>
    </location>
</feature>
<feature type="region of interest" description="Disordered" evidence="1">
    <location>
        <begin position="71"/>
        <end position="104"/>
    </location>
</feature>
<feature type="compositionally biased region" description="Polar residues" evidence="1">
    <location>
        <begin position="158"/>
        <end position="172"/>
    </location>
</feature>
<organism evidence="2">
    <name type="scientific">Arion vulgaris</name>
    <dbReference type="NCBI Taxonomy" id="1028688"/>
    <lineage>
        <taxon>Eukaryota</taxon>
        <taxon>Metazoa</taxon>
        <taxon>Spiralia</taxon>
        <taxon>Lophotrochozoa</taxon>
        <taxon>Mollusca</taxon>
        <taxon>Gastropoda</taxon>
        <taxon>Heterobranchia</taxon>
        <taxon>Euthyneura</taxon>
        <taxon>Panpulmonata</taxon>
        <taxon>Eupulmonata</taxon>
        <taxon>Stylommatophora</taxon>
        <taxon>Helicina</taxon>
        <taxon>Arionoidea</taxon>
        <taxon>Arionidae</taxon>
        <taxon>Arion</taxon>
    </lineage>
</organism>
<dbReference type="EMBL" id="HACG01013997">
    <property type="protein sequence ID" value="CEK60862.1"/>
    <property type="molecule type" value="Transcribed_RNA"/>
</dbReference>
<name>A0A0B6YXK2_9EUPU</name>
<feature type="region of interest" description="Disordered" evidence="1">
    <location>
        <begin position="156"/>
        <end position="178"/>
    </location>
</feature>
<feature type="non-terminal residue" evidence="2">
    <location>
        <position position="1"/>
    </location>
</feature>
<sequence length="187" mass="20924">VTFDRPTVLRETVQYFLQYKHYWSSHDYDRISNLVIELFPEFTDTGDVHGVPASKRIRTDLSMYARNFRRREVSQHKKKKTGSSPVNHKLEPDTDGSIEAGDKSLLRSPFPSNPGTGSLLASNANNPSDFCNELLTAAGIIESQNMAGTCRNEDANPGMSNSNHKARVTQSETHGHEAVLQKYEAVE</sequence>
<evidence type="ECO:0000313" key="2">
    <source>
        <dbReference type="EMBL" id="CEK60862.1"/>
    </source>
</evidence>
<proteinExistence type="predicted"/>
<gene>
    <name evidence="2" type="primary">ORF40577</name>
</gene>
<accession>A0A0B6YXK2</accession>